<accession>A0A498IY24</accession>
<dbReference type="AlphaFoldDB" id="A0A498IY24"/>
<evidence type="ECO:0000256" key="1">
    <source>
        <dbReference type="SAM" id="MobiDB-lite"/>
    </source>
</evidence>
<comment type="caution">
    <text evidence="2">The sequence shown here is derived from an EMBL/GenBank/DDBJ whole genome shotgun (WGS) entry which is preliminary data.</text>
</comment>
<reference evidence="2 3" key="1">
    <citation type="submission" date="2018-10" db="EMBL/GenBank/DDBJ databases">
        <title>A high-quality apple genome assembly.</title>
        <authorList>
            <person name="Hu J."/>
        </authorList>
    </citation>
    <scope>NUCLEOTIDE SEQUENCE [LARGE SCALE GENOMIC DNA]</scope>
    <source>
        <strain evidence="3">cv. HFTH1</strain>
        <tissue evidence="2">Young leaf</tissue>
    </source>
</reference>
<evidence type="ECO:0000313" key="2">
    <source>
        <dbReference type="EMBL" id="RXH88228.1"/>
    </source>
</evidence>
<evidence type="ECO:0000313" key="3">
    <source>
        <dbReference type="Proteomes" id="UP000290289"/>
    </source>
</evidence>
<sequence length="74" mass="8295">MSRPRSKLRRASPWTNSASSSSASSSRTVEPSLAEMEMEGGKLGMKMAVKVNRRQVAAMESVRALAERKNRRQW</sequence>
<feature type="compositionally biased region" description="Low complexity" evidence="1">
    <location>
        <begin position="17"/>
        <end position="26"/>
    </location>
</feature>
<dbReference type="Proteomes" id="UP000290289">
    <property type="component" value="Chromosome 10"/>
</dbReference>
<proteinExistence type="predicted"/>
<name>A0A498IY24_MALDO</name>
<feature type="region of interest" description="Disordered" evidence="1">
    <location>
        <begin position="1"/>
        <end position="34"/>
    </location>
</feature>
<feature type="compositionally biased region" description="Basic residues" evidence="1">
    <location>
        <begin position="1"/>
        <end position="10"/>
    </location>
</feature>
<keyword evidence="3" id="KW-1185">Reference proteome</keyword>
<gene>
    <name evidence="2" type="ORF">DVH24_042299</name>
</gene>
<organism evidence="2 3">
    <name type="scientific">Malus domestica</name>
    <name type="common">Apple</name>
    <name type="synonym">Pyrus malus</name>
    <dbReference type="NCBI Taxonomy" id="3750"/>
    <lineage>
        <taxon>Eukaryota</taxon>
        <taxon>Viridiplantae</taxon>
        <taxon>Streptophyta</taxon>
        <taxon>Embryophyta</taxon>
        <taxon>Tracheophyta</taxon>
        <taxon>Spermatophyta</taxon>
        <taxon>Magnoliopsida</taxon>
        <taxon>eudicotyledons</taxon>
        <taxon>Gunneridae</taxon>
        <taxon>Pentapetalae</taxon>
        <taxon>rosids</taxon>
        <taxon>fabids</taxon>
        <taxon>Rosales</taxon>
        <taxon>Rosaceae</taxon>
        <taxon>Amygdaloideae</taxon>
        <taxon>Maleae</taxon>
        <taxon>Malus</taxon>
    </lineage>
</organism>
<dbReference type="EMBL" id="RDQH01000336">
    <property type="protein sequence ID" value="RXH88228.1"/>
    <property type="molecule type" value="Genomic_DNA"/>
</dbReference>
<protein>
    <submittedName>
        <fullName evidence="2">Uncharacterized protein</fullName>
    </submittedName>
</protein>